<evidence type="ECO:0000313" key="2">
    <source>
        <dbReference type="Proteomes" id="UP000263595"/>
    </source>
</evidence>
<name>A0A383RVI7_9PSED</name>
<organism evidence="1 2">
    <name type="scientific">Pseudomonas reidholzensis</name>
    <dbReference type="NCBI Taxonomy" id="1785162"/>
    <lineage>
        <taxon>Bacteria</taxon>
        <taxon>Pseudomonadati</taxon>
        <taxon>Pseudomonadota</taxon>
        <taxon>Gammaproteobacteria</taxon>
        <taxon>Pseudomonadales</taxon>
        <taxon>Pseudomonadaceae</taxon>
        <taxon>Pseudomonas</taxon>
    </lineage>
</organism>
<accession>A0A383RVI7</accession>
<evidence type="ECO:0000313" key="1">
    <source>
        <dbReference type="EMBL" id="SYX90408.1"/>
    </source>
</evidence>
<reference evidence="2" key="1">
    <citation type="submission" date="2018-08" db="EMBL/GenBank/DDBJ databases">
        <authorList>
            <person name="Blom J."/>
        </authorList>
    </citation>
    <scope>NUCLEOTIDE SEQUENCE [LARGE SCALE GENOMIC DNA]</scope>
    <source>
        <strain evidence="2">CCOS 865</strain>
    </source>
</reference>
<gene>
    <name evidence="1" type="ORF">CCOS865_02674</name>
</gene>
<keyword evidence="2" id="KW-1185">Reference proteome</keyword>
<dbReference type="EMBL" id="UNOZ01000017">
    <property type="protein sequence ID" value="SYX90408.1"/>
    <property type="molecule type" value="Genomic_DNA"/>
</dbReference>
<dbReference type="Proteomes" id="UP000263595">
    <property type="component" value="Unassembled WGS sequence"/>
</dbReference>
<proteinExistence type="predicted"/>
<dbReference type="OrthoDB" id="6905236at2"/>
<sequence length="292" mass="32241">MALLKGSTRWVLFLGAKGEPEQRHVLDLAFGLMCLESAGVAQTDLSIYVDGQDRASILQWISLGSINTHSVLSSSDFFADCALNTHENIVVFVSGHGSHAGIDAPVTITPHALLQSIKQSPRLKNAVIYLGQCFAGIFNYMPVSRTRPGDVEAIFIGATNLYESLSSSTTERLVGGDASWCANLFLLGVFKWLMDAVDVDGDGRCTVMDSYKYAGVHSNAMNKKIKKSLFVRSFEMHEKWEAARQESIDKPSLAARVALKAIQKSYSSELDLRYVHQECWILNSLPAQRLEY</sequence>
<dbReference type="AlphaFoldDB" id="A0A383RVI7"/>
<protein>
    <submittedName>
        <fullName evidence="1">Uncharacterized protein</fullName>
    </submittedName>
</protein>
<dbReference type="RefSeq" id="WP_119141582.1">
    <property type="nucleotide sequence ID" value="NZ_CBCSFL010000036.1"/>
</dbReference>